<dbReference type="EMBL" id="JH430028">
    <property type="status" value="NOT_ANNOTATED_CDS"/>
    <property type="molecule type" value="Genomic_DNA"/>
</dbReference>
<dbReference type="EnsemblMetazoa" id="SMAR000450-RA">
    <property type="protein sequence ID" value="SMAR000450-PA"/>
    <property type="gene ID" value="SMAR000450"/>
</dbReference>
<dbReference type="AlphaFoldDB" id="T1IHX2"/>
<dbReference type="Proteomes" id="UP000014500">
    <property type="component" value="Unassembled WGS sequence"/>
</dbReference>
<evidence type="ECO:0000313" key="1">
    <source>
        <dbReference type="EnsemblMetazoa" id="SMAR000450-PA"/>
    </source>
</evidence>
<reference evidence="1" key="2">
    <citation type="submission" date="2015-02" db="UniProtKB">
        <authorList>
            <consortium name="EnsemblMetazoa"/>
        </authorList>
    </citation>
    <scope>IDENTIFICATION</scope>
</reference>
<keyword evidence="2" id="KW-1185">Reference proteome</keyword>
<dbReference type="HOGENOM" id="CLU_2323295_0_0_1"/>
<evidence type="ECO:0000313" key="2">
    <source>
        <dbReference type="Proteomes" id="UP000014500"/>
    </source>
</evidence>
<accession>T1IHX2</accession>
<proteinExistence type="predicted"/>
<sequence>MLNTNCGKSDRFPMKEANSILNDIFSNPDGLVFPSTAEDYFNLLHHLEIKWLTIGDDAQYSNFVSYFKKNKADVLFAKSSLKIYCDVPYGPNISNLVRG</sequence>
<protein>
    <submittedName>
        <fullName evidence="1">Uncharacterized protein</fullName>
    </submittedName>
</protein>
<name>T1IHX2_STRMM</name>
<reference evidence="2" key="1">
    <citation type="submission" date="2011-05" db="EMBL/GenBank/DDBJ databases">
        <authorList>
            <person name="Richards S.R."/>
            <person name="Qu J."/>
            <person name="Jiang H."/>
            <person name="Jhangiani S.N."/>
            <person name="Agravi P."/>
            <person name="Goodspeed R."/>
            <person name="Gross S."/>
            <person name="Mandapat C."/>
            <person name="Jackson L."/>
            <person name="Mathew T."/>
            <person name="Pu L."/>
            <person name="Thornton R."/>
            <person name="Saada N."/>
            <person name="Wilczek-Boney K.B."/>
            <person name="Lee S."/>
            <person name="Kovar C."/>
            <person name="Wu Y."/>
            <person name="Scherer S.E."/>
            <person name="Worley K.C."/>
            <person name="Muzny D.M."/>
            <person name="Gibbs R."/>
        </authorList>
    </citation>
    <scope>NUCLEOTIDE SEQUENCE</scope>
    <source>
        <strain evidence="2">Brora</strain>
    </source>
</reference>
<organism evidence="1 2">
    <name type="scientific">Strigamia maritima</name>
    <name type="common">European centipede</name>
    <name type="synonym">Geophilus maritimus</name>
    <dbReference type="NCBI Taxonomy" id="126957"/>
    <lineage>
        <taxon>Eukaryota</taxon>
        <taxon>Metazoa</taxon>
        <taxon>Ecdysozoa</taxon>
        <taxon>Arthropoda</taxon>
        <taxon>Myriapoda</taxon>
        <taxon>Chilopoda</taxon>
        <taxon>Pleurostigmophora</taxon>
        <taxon>Geophilomorpha</taxon>
        <taxon>Linotaeniidae</taxon>
        <taxon>Strigamia</taxon>
    </lineage>
</organism>